<evidence type="ECO:0000313" key="2">
    <source>
        <dbReference type="EMBL" id="KAK5971219.1"/>
    </source>
</evidence>
<evidence type="ECO:0000313" key="3">
    <source>
        <dbReference type="Proteomes" id="UP001331761"/>
    </source>
</evidence>
<dbReference type="AlphaFoldDB" id="A0AAN8IE47"/>
<reference evidence="2 3" key="1">
    <citation type="submission" date="2019-10" db="EMBL/GenBank/DDBJ databases">
        <title>Assembly and Annotation for the nematode Trichostrongylus colubriformis.</title>
        <authorList>
            <person name="Martin J."/>
        </authorList>
    </citation>
    <scope>NUCLEOTIDE SEQUENCE [LARGE SCALE GENOMIC DNA]</scope>
    <source>
        <strain evidence="2">G859</strain>
        <tissue evidence="2">Whole worm</tissue>
    </source>
</reference>
<protein>
    <submittedName>
        <fullName evidence="2">Uncharacterized protein</fullName>
    </submittedName>
</protein>
<organism evidence="2 3">
    <name type="scientific">Trichostrongylus colubriformis</name>
    <name type="common">Black scour worm</name>
    <dbReference type="NCBI Taxonomy" id="6319"/>
    <lineage>
        <taxon>Eukaryota</taxon>
        <taxon>Metazoa</taxon>
        <taxon>Ecdysozoa</taxon>
        <taxon>Nematoda</taxon>
        <taxon>Chromadorea</taxon>
        <taxon>Rhabditida</taxon>
        <taxon>Rhabditina</taxon>
        <taxon>Rhabditomorpha</taxon>
        <taxon>Strongyloidea</taxon>
        <taxon>Trichostrongylidae</taxon>
        <taxon>Trichostrongylus</taxon>
    </lineage>
</organism>
<accession>A0AAN8IE47</accession>
<gene>
    <name evidence="2" type="ORF">GCK32_013165</name>
</gene>
<sequence>MVVVLLVCLLSQIQAYSRSPDTLELTYEPHWTPESDEVLEQLSKDMFGYSVEDFQKHKTSVFSDENKEGRVCWLKWNRHMVLQNQIKLPTIGMFQVLISFMKFQDKGTRKALKLHLTLIWGRLTSKEQKQWKEKFPYAAHIEKLYNISKDPQPA</sequence>
<keyword evidence="3" id="KW-1185">Reference proteome</keyword>
<dbReference type="EMBL" id="WIXE01018090">
    <property type="protein sequence ID" value="KAK5971219.1"/>
    <property type="molecule type" value="Genomic_DNA"/>
</dbReference>
<name>A0AAN8IE47_TRICO</name>
<keyword evidence="1" id="KW-0732">Signal</keyword>
<comment type="caution">
    <text evidence="2">The sequence shown here is derived from an EMBL/GenBank/DDBJ whole genome shotgun (WGS) entry which is preliminary data.</text>
</comment>
<feature type="chain" id="PRO_5043007143" evidence="1">
    <location>
        <begin position="16"/>
        <end position="154"/>
    </location>
</feature>
<evidence type="ECO:0000256" key="1">
    <source>
        <dbReference type="SAM" id="SignalP"/>
    </source>
</evidence>
<dbReference type="Proteomes" id="UP001331761">
    <property type="component" value="Unassembled WGS sequence"/>
</dbReference>
<feature type="signal peptide" evidence="1">
    <location>
        <begin position="1"/>
        <end position="15"/>
    </location>
</feature>
<proteinExistence type="predicted"/>